<evidence type="ECO:0000256" key="1">
    <source>
        <dbReference type="ARBA" id="ARBA00004496"/>
    </source>
</evidence>
<comment type="similarity">
    <text evidence="3 12">Belongs to the class-II aminoacyl-tRNA synthetase family. Type-1 seryl-tRNA synthetase subfamily.</text>
</comment>
<feature type="binding site" evidence="13">
    <location>
        <position position="229"/>
    </location>
    <ligand>
        <name>L-serine</name>
        <dbReference type="ChEBI" id="CHEBI:33384"/>
    </ligand>
</feature>
<dbReference type="InterPro" id="IPR002314">
    <property type="entry name" value="aa-tRNA-synt_IIb"/>
</dbReference>
<evidence type="ECO:0000256" key="10">
    <source>
        <dbReference type="ARBA" id="ARBA00047929"/>
    </source>
</evidence>
<feature type="domain" description="Aminoacyl-transfer RNA synthetases class-II family profile" evidence="15">
    <location>
        <begin position="188"/>
        <end position="408"/>
    </location>
</feature>
<evidence type="ECO:0000256" key="2">
    <source>
        <dbReference type="ARBA" id="ARBA00005045"/>
    </source>
</evidence>
<evidence type="ECO:0000259" key="15">
    <source>
        <dbReference type="PROSITE" id="PS50862"/>
    </source>
</evidence>
<dbReference type="GO" id="GO:0005524">
    <property type="term" value="F:ATP binding"/>
    <property type="evidence" value="ECO:0007669"/>
    <property type="project" value="UniProtKB-UniRule"/>
</dbReference>
<evidence type="ECO:0000256" key="14">
    <source>
        <dbReference type="PIRSR" id="PIRSR001529-2"/>
    </source>
</evidence>
<protein>
    <recommendedName>
        <fullName evidence="12">Serine--tRNA ligase</fullName>
        <ecNumber evidence="12">6.1.1.11</ecNumber>
    </recommendedName>
    <alternativeName>
        <fullName evidence="12">Seryl-tRNA synthetase</fullName>
        <shortName evidence="12">SerRS</shortName>
    </alternativeName>
    <alternativeName>
        <fullName evidence="12">Seryl-tRNA(Ser/Sec) synthetase</fullName>
    </alternativeName>
</protein>
<keyword evidence="8 12" id="KW-0648">Protein biosynthesis</keyword>
<organism evidence="16">
    <name type="scientific">uncultured Thermomicrobiales bacterium</name>
    <dbReference type="NCBI Taxonomy" id="1645740"/>
    <lineage>
        <taxon>Bacteria</taxon>
        <taxon>Pseudomonadati</taxon>
        <taxon>Thermomicrobiota</taxon>
        <taxon>Thermomicrobia</taxon>
        <taxon>Thermomicrobiales</taxon>
        <taxon>environmental samples</taxon>
    </lineage>
</organism>
<evidence type="ECO:0000256" key="9">
    <source>
        <dbReference type="ARBA" id="ARBA00023146"/>
    </source>
</evidence>
<comment type="pathway">
    <text evidence="2 12">Aminoacyl-tRNA biosynthesis; selenocysteinyl-tRNA(Sec) biosynthesis; L-seryl-tRNA(Sec) from L-serine and tRNA(Sec): step 1/1.</text>
</comment>
<feature type="binding site" evidence="12 13">
    <location>
        <position position="283"/>
    </location>
    <ligand>
        <name>L-serine</name>
        <dbReference type="ChEBI" id="CHEBI:33384"/>
    </ligand>
</feature>
<dbReference type="PIRSF" id="PIRSF001529">
    <property type="entry name" value="Ser-tRNA-synth_IIa"/>
    <property type="match status" value="1"/>
</dbReference>
<dbReference type="GO" id="GO:0005737">
    <property type="term" value="C:cytoplasm"/>
    <property type="evidence" value="ECO:0007669"/>
    <property type="project" value="UniProtKB-SubCell"/>
</dbReference>
<dbReference type="PRINTS" id="PR00981">
    <property type="entry name" value="TRNASYNTHSER"/>
</dbReference>
<keyword evidence="6 12" id="KW-0547">Nucleotide-binding</keyword>
<dbReference type="GO" id="GO:0006434">
    <property type="term" value="P:seryl-tRNA aminoacylation"/>
    <property type="evidence" value="ECO:0007669"/>
    <property type="project" value="UniProtKB-UniRule"/>
</dbReference>
<gene>
    <name evidence="12" type="primary">serS</name>
    <name evidence="16" type="ORF">AVDCRST_MAG59-1582</name>
</gene>
<keyword evidence="9 12" id="KW-0030">Aminoacyl-tRNA synthetase</keyword>
<comment type="function">
    <text evidence="12">Catalyzes the attachment of serine to tRNA(Ser). Is also able to aminoacylate tRNA(Sec) with serine, to form the misacylated tRNA L-seryl-tRNA(Sec), which will be further converted into selenocysteinyl-tRNA(Sec).</text>
</comment>
<dbReference type="InterPro" id="IPR010978">
    <property type="entry name" value="tRNA-bd_arm"/>
</dbReference>
<dbReference type="InterPro" id="IPR045864">
    <property type="entry name" value="aa-tRNA-synth_II/BPL/LPL"/>
</dbReference>
<comment type="caution">
    <text evidence="12">Lacks conserved residue(s) required for the propagation of feature annotation.</text>
</comment>
<comment type="subcellular location">
    <subcellularLocation>
        <location evidence="1 12">Cytoplasm</location>
    </subcellularLocation>
</comment>
<dbReference type="EC" id="6.1.1.11" evidence="12"/>
<dbReference type="CDD" id="cd00770">
    <property type="entry name" value="SerRS_core"/>
    <property type="match status" value="1"/>
</dbReference>
<dbReference type="GO" id="GO:0016260">
    <property type="term" value="P:selenocysteine biosynthetic process"/>
    <property type="evidence" value="ECO:0007669"/>
    <property type="project" value="UniProtKB-UniRule"/>
</dbReference>
<feature type="binding site" evidence="13">
    <location>
        <position position="260"/>
    </location>
    <ligand>
        <name>L-serine</name>
        <dbReference type="ChEBI" id="CHEBI:33384"/>
    </ligand>
</feature>
<name>A0A6J4UG53_9BACT</name>
<comment type="domain">
    <text evidence="12">Consists of two distinct domains, a catalytic core and a N-terminal extension that is involved in tRNA binding.</text>
</comment>
<dbReference type="NCBIfam" id="TIGR00414">
    <property type="entry name" value="serS"/>
    <property type="match status" value="1"/>
</dbReference>
<evidence type="ECO:0000256" key="13">
    <source>
        <dbReference type="PIRSR" id="PIRSR001529-1"/>
    </source>
</evidence>
<feature type="binding site" evidence="12 14">
    <location>
        <begin position="347"/>
        <end position="350"/>
    </location>
    <ligand>
        <name>ATP</name>
        <dbReference type="ChEBI" id="CHEBI:30616"/>
    </ligand>
</feature>
<evidence type="ECO:0000256" key="11">
    <source>
        <dbReference type="ARBA" id="ARBA00048823"/>
    </source>
</evidence>
<dbReference type="Gene3D" id="1.10.287.40">
    <property type="entry name" value="Serine-tRNA synthetase, tRNA binding domain"/>
    <property type="match status" value="1"/>
</dbReference>
<feature type="binding site" evidence="12">
    <location>
        <begin position="229"/>
        <end position="231"/>
    </location>
    <ligand>
        <name>L-serine</name>
        <dbReference type="ChEBI" id="CHEBI:33384"/>
    </ligand>
</feature>
<reference evidence="16" key="1">
    <citation type="submission" date="2020-02" db="EMBL/GenBank/DDBJ databases">
        <authorList>
            <person name="Meier V. D."/>
        </authorList>
    </citation>
    <scope>NUCLEOTIDE SEQUENCE</scope>
    <source>
        <strain evidence="16">AVDCRST_MAG59</strain>
    </source>
</reference>
<sequence length="432" mass="47164">MLDLRLIRENPEGVRAALATTGIAAPIAEIVAADERRRAVLTEVEALKAELNAGSKLVGRTREPAEREALIAANRVVGDKIAALDEAAKTADARLQELMLLVPNLPLPHVPVAADERGNVVVAEHAAPADLGFPPKPHWELAEALGIIDFERGVKVSGSRFYVLRGDGARLQRALIAWMLDLHTGVHGYQEIYPPALVLEQTLVGTGNLPKFGDALFRDAHEDKWLSPTAEVPVTNLYRDEILDEAELPIYHVAYSPCFRREQLSAGRDVRGIKRGYQFDKVEMVKFVHPDRSAEEHRRLIGEASAPLAGLGLPYREVQLCTGDLGFSAADKVDLETWAPGSGEWLEVSSCGLFGDFQARRANIRFRPAGGGRPRFVHTLNGSGLALPRTMIAVMENYQREDGTIAVPEVLRPYMGGLETIGPQRPAGPARG</sequence>
<evidence type="ECO:0000313" key="16">
    <source>
        <dbReference type="EMBL" id="CAA9549449.1"/>
    </source>
</evidence>
<dbReference type="PANTHER" id="PTHR43697:SF1">
    <property type="entry name" value="SERINE--TRNA LIGASE"/>
    <property type="match status" value="1"/>
</dbReference>
<dbReference type="EMBL" id="CADCWF010000099">
    <property type="protein sequence ID" value="CAA9549449.1"/>
    <property type="molecule type" value="Genomic_DNA"/>
</dbReference>
<comment type="subunit">
    <text evidence="12">Homodimer. The tRNA molecule binds across the dimer.</text>
</comment>
<dbReference type="InterPro" id="IPR015866">
    <property type="entry name" value="Ser-tRNA-synth_1_N"/>
</dbReference>
<evidence type="ECO:0000256" key="8">
    <source>
        <dbReference type="ARBA" id="ARBA00022917"/>
    </source>
</evidence>
<feature type="binding site" evidence="12">
    <location>
        <position position="383"/>
    </location>
    <ligand>
        <name>L-serine</name>
        <dbReference type="ChEBI" id="CHEBI:33384"/>
    </ligand>
</feature>
<dbReference type="InterPro" id="IPR042103">
    <property type="entry name" value="SerRS_1_N_sf"/>
</dbReference>
<dbReference type="GO" id="GO:0004828">
    <property type="term" value="F:serine-tRNA ligase activity"/>
    <property type="evidence" value="ECO:0007669"/>
    <property type="project" value="UniProtKB-UniRule"/>
</dbReference>
<keyword evidence="5 12" id="KW-0436">Ligase</keyword>
<proteinExistence type="inferred from homology"/>
<keyword evidence="4 12" id="KW-0963">Cytoplasm</keyword>
<comment type="catalytic activity">
    <reaction evidence="10 12">
        <text>tRNA(Sec) + L-serine + ATP = L-seryl-tRNA(Sec) + AMP + diphosphate + H(+)</text>
        <dbReference type="Rhea" id="RHEA:42580"/>
        <dbReference type="Rhea" id="RHEA-COMP:9742"/>
        <dbReference type="Rhea" id="RHEA-COMP:10128"/>
        <dbReference type="ChEBI" id="CHEBI:15378"/>
        <dbReference type="ChEBI" id="CHEBI:30616"/>
        <dbReference type="ChEBI" id="CHEBI:33019"/>
        <dbReference type="ChEBI" id="CHEBI:33384"/>
        <dbReference type="ChEBI" id="CHEBI:78442"/>
        <dbReference type="ChEBI" id="CHEBI:78533"/>
        <dbReference type="ChEBI" id="CHEBI:456215"/>
        <dbReference type="EC" id="6.1.1.11"/>
    </reaction>
</comment>
<feature type="binding site" evidence="12 14">
    <location>
        <begin position="260"/>
        <end position="262"/>
    </location>
    <ligand>
        <name>ATP</name>
        <dbReference type="ChEBI" id="CHEBI:30616"/>
    </ligand>
</feature>
<evidence type="ECO:0000256" key="5">
    <source>
        <dbReference type="ARBA" id="ARBA00022598"/>
    </source>
</evidence>
<evidence type="ECO:0000256" key="4">
    <source>
        <dbReference type="ARBA" id="ARBA00022490"/>
    </source>
</evidence>
<dbReference type="PANTHER" id="PTHR43697">
    <property type="entry name" value="SERYL-TRNA SYNTHETASE"/>
    <property type="match status" value="1"/>
</dbReference>
<dbReference type="HAMAP" id="MF_00176">
    <property type="entry name" value="Ser_tRNA_synth_type1"/>
    <property type="match status" value="1"/>
</dbReference>
<evidence type="ECO:0000256" key="3">
    <source>
        <dbReference type="ARBA" id="ARBA00010728"/>
    </source>
</evidence>
<keyword evidence="7 12" id="KW-0067">ATP-binding</keyword>
<dbReference type="Pfam" id="PF02403">
    <property type="entry name" value="Seryl_tRNA_N"/>
    <property type="match status" value="1"/>
</dbReference>
<dbReference type="AlphaFoldDB" id="A0A6J4UG53"/>
<evidence type="ECO:0000256" key="12">
    <source>
        <dbReference type="HAMAP-Rule" id="MF_00176"/>
    </source>
</evidence>
<dbReference type="Pfam" id="PF00587">
    <property type="entry name" value="tRNA-synt_2b"/>
    <property type="match status" value="1"/>
</dbReference>
<feature type="binding site" evidence="13">
    <location>
        <position position="381"/>
    </location>
    <ligand>
        <name>L-serine</name>
        <dbReference type="ChEBI" id="CHEBI:33384"/>
    </ligand>
</feature>
<dbReference type="Gene3D" id="3.30.930.10">
    <property type="entry name" value="Bira Bifunctional Protein, Domain 2"/>
    <property type="match status" value="1"/>
</dbReference>
<dbReference type="InterPro" id="IPR002317">
    <property type="entry name" value="Ser-tRNA-ligase_type_1"/>
</dbReference>
<dbReference type="SUPFAM" id="SSF46589">
    <property type="entry name" value="tRNA-binding arm"/>
    <property type="match status" value="1"/>
</dbReference>
<accession>A0A6J4UG53</accession>
<dbReference type="InterPro" id="IPR006195">
    <property type="entry name" value="aa-tRNA-synth_II"/>
</dbReference>
<dbReference type="InterPro" id="IPR033729">
    <property type="entry name" value="SerRS_core"/>
</dbReference>
<dbReference type="PROSITE" id="PS50862">
    <property type="entry name" value="AA_TRNA_LIGASE_II"/>
    <property type="match status" value="1"/>
</dbReference>
<dbReference type="SUPFAM" id="SSF55681">
    <property type="entry name" value="Class II aaRS and biotin synthetases"/>
    <property type="match status" value="1"/>
</dbReference>
<comment type="catalytic activity">
    <reaction evidence="11 12">
        <text>tRNA(Ser) + L-serine + ATP = L-seryl-tRNA(Ser) + AMP + diphosphate + H(+)</text>
        <dbReference type="Rhea" id="RHEA:12292"/>
        <dbReference type="Rhea" id="RHEA-COMP:9669"/>
        <dbReference type="Rhea" id="RHEA-COMP:9703"/>
        <dbReference type="ChEBI" id="CHEBI:15378"/>
        <dbReference type="ChEBI" id="CHEBI:30616"/>
        <dbReference type="ChEBI" id="CHEBI:33019"/>
        <dbReference type="ChEBI" id="CHEBI:33384"/>
        <dbReference type="ChEBI" id="CHEBI:78442"/>
        <dbReference type="ChEBI" id="CHEBI:78533"/>
        <dbReference type="ChEBI" id="CHEBI:456215"/>
        <dbReference type="EC" id="6.1.1.11"/>
    </reaction>
</comment>
<dbReference type="UniPathway" id="UPA00906">
    <property type="reaction ID" value="UER00895"/>
</dbReference>
<evidence type="ECO:0000256" key="7">
    <source>
        <dbReference type="ARBA" id="ARBA00022840"/>
    </source>
</evidence>
<evidence type="ECO:0000256" key="6">
    <source>
        <dbReference type="ARBA" id="ARBA00022741"/>
    </source>
</evidence>